<feature type="region of interest" description="Disordered" evidence="1">
    <location>
        <begin position="33"/>
        <end position="54"/>
    </location>
</feature>
<dbReference type="STRING" id="1212491.LFA_1737"/>
<proteinExistence type="predicted"/>
<name>A0A098G6K0_9GAMM</name>
<dbReference type="EMBL" id="LN614827">
    <property type="protein sequence ID" value="CEG57140.1"/>
    <property type="molecule type" value="Genomic_DNA"/>
</dbReference>
<accession>A0A098G6K0</accession>
<dbReference type="KEGG" id="lfa:LFA_1737"/>
<dbReference type="AlphaFoldDB" id="A0A098G6K0"/>
<evidence type="ECO:0000313" key="2">
    <source>
        <dbReference type="EMBL" id="CEG57140.1"/>
    </source>
</evidence>
<evidence type="ECO:0000313" key="3">
    <source>
        <dbReference type="Proteomes" id="UP000032430"/>
    </source>
</evidence>
<gene>
    <name evidence="2" type="ORF">LFA_1737</name>
</gene>
<dbReference type="HOGENOM" id="CLU_3044844_0_0_6"/>
<dbReference type="Proteomes" id="UP000032430">
    <property type="component" value="Chromosome I"/>
</dbReference>
<evidence type="ECO:0000256" key="1">
    <source>
        <dbReference type="SAM" id="MobiDB-lite"/>
    </source>
</evidence>
<organism evidence="2 3">
    <name type="scientific">Legionella fallonii LLAP-10</name>
    <dbReference type="NCBI Taxonomy" id="1212491"/>
    <lineage>
        <taxon>Bacteria</taxon>
        <taxon>Pseudomonadati</taxon>
        <taxon>Pseudomonadota</taxon>
        <taxon>Gammaproteobacteria</taxon>
        <taxon>Legionellales</taxon>
        <taxon>Legionellaceae</taxon>
        <taxon>Legionella</taxon>
    </lineage>
</organism>
<dbReference type="RefSeq" id="WP_157010316.1">
    <property type="nucleotide sequence ID" value="NZ_LN614827.1"/>
</dbReference>
<reference evidence="3" key="1">
    <citation type="submission" date="2014-09" db="EMBL/GenBank/DDBJ databases">
        <authorList>
            <person name="Gomez-Valero L."/>
        </authorList>
    </citation>
    <scope>NUCLEOTIDE SEQUENCE [LARGE SCALE GENOMIC DNA]</scope>
    <source>
        <strain evidence="3">ATCC700992</strain>
    </source>
</reference>
<keyword evidence="3" id="KW-1185">Reference proteome</keyword>
<protein>
    <submittedName>
        <fullName evidence="2">Uncharacterized protein</fullName>
    </submittedName>
</protein>
<sequence>MQTKKEKYFPGPFFNPKGKKFEPILPIIQEEVEPEPEEEVLPNVPLGAPISPCR</sequence>